<dbReference type="STRING" id="383372.Rcas_2704"/>
<reference evidence="1 2" key="1">
    <citation type="submission" date="2007-08" db="EMBL/GenBank/DDBJ databases">
        <title>Complete sequence of Roseiflexus castenholzii DSM 13941.</title>
        <authorList>
            <consortium name="US DOE Joint Genome Institute"/>
            <person name="Copeland A."/>
            <person name="Lucas S."/>
            <person name="Lapidus A."/>
            <person name="Barry K."/>
            <person name="Glavina del Rio T."/>
            <person name="Dalin E."/>
            <person name="Tice H."/>
            <person name="Pitluck S."/>
            <person name="Thompson L.S."/>
            <person name="Brettin T."/>
            <person name="Bruce D."/>
            <person name="Detter J.C."/>
            <person name="Han C."/>
            <person name="Tapia R."/>
            <person name="Schmutz J."/>
            <person name="Larimer F."/>
            <person name="Land M."/>
            <person name="Hauser L."/>
            <person name="Kyrpides N."/>
            <person name="Mikhailova N."/>
            <person name="Bryant D.A."/>
            <person name="Hanada S."/>
            <person name="Tsukatani Y."/>
            <person name="Richardson P."/>
        </authorList>
    </citation>
    <scope>NUCLEOTIDE SEQUENCE [LARGE SCALE GENOMIC DNA]</scope>
    <source>
        <strain evidence="2">DSM 13941 / HLO8</strain>
    </source>
</reference>
<dbReference type="RefSeq" id="WP_012121199.1">
    <property type="nucleotide sequence ID" value="NC_009767.1"/>
</dbReference>
<dbReference type="Proteomes" id="UP000000263">
    <property type="component" value="Chromosome"/>
</dbReference>
<evidence type="ECO:0000313" key="2">
    <source>
        <dbReference type="Proteomes" id="UP000000263"/>
    </source>
</evidence>
<dbReference type="AlphaFoldDB" id="A7NMK4"/>
<sequence length="236" mass="24275">MNLSRLLIIGAIAAGLVLGIAIGPLFSAAPVRAQSSPTTPSGISRASLWNDFLDQLAAALNIQRATLDSAIQSAGSKTIDNAVQQGTLTQAQGDALKARLQSGDIGVLWGRGRGKGPGMQALVNIRQAMLDAAAQKLGMTTSDLLTQLQNGQTLAQIAQSKGVAEQDVINAALAAAKTQLDQAVANGSLTQAQADAVYANLQQKGSLLFAPRGRGFHGRGWWGAPVTPTPSPSSTT</sequence>
<name>A7NMK4_ROSCS</name>
<keyword evidence="2" id="KW-1185">Reference proteome</keyword>
<dbReference type="HOGENOM" id="CLU_1165152_0_0_0"/>
<dbReference type="KEGG" id="rca:Rcas_2704"/>
<dbReference type="EMBL" id="CP000804">
    <property type="protein sequence ID" value="ABU58775.1"/>
    <property type="molecule type" value="Genomic_DNA"/>
</dbReference>
<gene>
    <name evidence="1" type="ordered locus">Rcas_2704</name>
</gene>
<dbReference type="eggNOG" id="ENOG5033CEY">
    <property type="taxonomic scope" value="Bacteria"/>
</dbReference>
<organism evidence="1 2">
    <name type="scientific">Roseiflexus castenholzii (strain DSM 13941 / HLO8)</name>
    <dbReference type="NCBI Taxonomy" id="383372"/>
    <lineage>
        <taxon>Bacteria</taxon>
        <taxon>Bacillati</taxon>
        <taxon>Chloroflexota</taxon>
        <taxon>Chloroflexia</taxon>
        <taxon>Chloroflexales</taxon>
        <taxon>Roseiflexineae</taxon>
        <taxon>Roseiflexaceae</taxon>
        <taxon>Roseiflexus</taxon>
    </lineage>
</organism>
<protein>
    <submittedName>
        <fullName evidence="1">Uncharacterized protein</fullName>
    </submittedName>
</protein>
<proteinExistence type="predicted"/>
<dbReference type="OrthoDB" id="162193at2"/>
<accession>A7NMK4</accession>
<evidence type="ECO:0000313" key="1">
    <source>
        <dbReference type="EMBL" id="ABU58775.1"/>
    </source>
</evidence>